<feature type="compositionally biased region" description="Basic and acidic residues" evidence="2">
    <location>
        <begin position="278"/>
        <end position="295"/>
    </location>
</feature>
<feature type="compositionally biased region" description="Low complexity" evidence="2">
    <location>
        <begin position="84"/>
        <end position="96"/>
    </location>
</feature>
<dbReference type="Pfam" id="PF02493">
    <property type="entry name" value="MORN"/>
    <property type="match status" value="8"/>
</dbReference>
<proteinExistence type="predicted"/>
<dbReference type="OrthoDB" id="270720at2759"/>
<reference evidence="3" key="1">
    <citation type="submission" date="2021-11" db="EMBL/GenBank/DDBJ databases">
        <authorList>
            <consortium name="Genoscope - CEA"/>
            <person name="William W."/>
        </authorList>
    </citation>
    <scope>NUCLEOTIDE SEQUENCE</scope>
</reference>
<keyword evidence="4" id="KW-1185">Reference proteome</keyword>
<dbReference type="InterPro" id="IPR003409">
    <property type="entry name" value="MORN"/>
</dbReference>
<dbReference type="PANTHER" id="PTHR43215">
    <property type="entry name" value="RADIAL SPOKE HEAD 1 HOMOLOG"/>
    <property type="match status" value="1"/>
</dbReference>
<comment type="caution">
    <text evidence="3">The sequence shown here is derived from an EMBL/GenBank/DDBJ whole genome shotgun (WGS) entry which is preliminary data.</text>
</comment>
<evidence type="ECO:0000256" key="2">
    <source>
        <dbReference type="SAM" id="MobiDB-lite"/>
    </source>
</evidence>
<feature type="region of interest" description="Disordered" evidence="2">
    <location>
        <begin position="211"/>
        <end position="306"/>
    </location>
</feature>
<dbReference type="SMART" id="SM00698">
    <property type="entry name" value="MORN"/>
    <property type="match status" value="8"/>
</dbReference>
<dbReference type="Proteomes" id="UP000789595">
    <property type="component" value="Unassembled WGS sequence"/>
</dbReference>
<name>A0A8J2X3T2_9STRA</name>
<dbReference type="SUPFAM" id="SSF82185">
    <property type="entry name" value="Histone H3 K4-specific methyltransferase SET7/9 N-terminal domain"/>
    <property type="match status" value="2"/>
</dbReference>
<evidence type="ECO:0008006" key="5">
    <source>
        <dbReference type="Google" id="ProtNLM"/>
    </source>
</evidence>
<gene>
    <name evidence="3" type="ORF">PECAL_6P15940</name>
</gene>
<organism evidence="3 4">
    <name type="scientific">Pelagomonas calceolata</name>
    <dbReference type="NCBI Taxonomy" id="35677"/>
    <lineage>
        <taxon>Eukaryota</taxon>
        <taxon>Sar</taxon>
        <taxon>Stramenopiles</taxon>
        <taxon>Ochrophyta</taxon>
        <taxon>Pelagophyceae</taxon>
        <taxon>Pelagomonadales</taxon>
        <taxon>Pelagomonadaceae</taxon>
        <taxon>Pelagomonas</taxon>
    </lineage>
</organism>
<dbReference type="EMBL" id="CAKKNE010000006">
    <property type="protein sequence ID" value="CAH0379957.1"/>
    <property type="molecule type" value="Genomic_DNA"/>
</dbReference>
<keyword evidence="1" id="KW-0677">Repeat</keyword>
<feature type="region of interest" description="Disordered" evidence="2">
    <location>
        <begin position="74"/>
        <end position="96"/>
    </location>
</feature>
<dbReference type="AlphaFoldDB" id="A0A8J2X3T2"/>
<dbReference type="PANTHER" id="PTHR43215:SF14">
    <property type="entry name" value="RADIAL SPOKE HEAD 1 HOMOLOG"/>
    <property type="match status" value="1"/>
</dbReference>
<protein>
    <recommendedName>
        <fullName evidence="5">MORN repeat-containing protein 5</fullName>
    </recommendedName>
</protein>
<accession>A0A8J2X3T2</accession>
<evidence type="ECO:0000313" key="3">
    <source>
        <dbReference type="EMBL" id="CAH0379957.1"/>
    </source>
</evidence>
<dbReference type="Gene3D" id="2.20.110.10">
    <property type="entry name" value="Histone H3 K4-specific methyltransferase SET7/9 N-terminal domain"/>
    <property type="match status" value="4"/>
</dbReference>
<evidence type="ECO:0000313" key="4">
    <source>
        <dbReference type="Proteomes" id="UP000789595"/>
    </source>
</evidence>
<evidence type="ECO:0000256" key="1">
    <source>
        <dbReference type="ARBA" id="ARBA00022737"/>
    </source>
</evidence>
<sequence>MDAATATPPTDFVPRAAHVQLAGDLDTDATPVKVTGTWAYARSTAMGAKGVELPFSYERTRAATPADVYVKVPDQKKKKKAPQRHPATDAARAASAANAALKADADRAVEQALDAADAGRASPREPWEGFYEGSFVLRRHGRDAPVAESFALWRASEEWTSCEDGNAFFDKEATALHTARGVGINSYGKFHLRGAVFDDGRLRLERSYAAAPKRKVQAAPRRMVSVPLVAPPRSSTRERKSTHVFDNSAEPSRRRGAESSSDEEGDAERELKRKRRRERDAIRRAKRRAEGHESDSSDDVAYSGPQPAQQTIEWRAAYHDHASDEVYCGEVAAETGLRHGLGVVVYLAHEHRIYEGEWRHGREHGRGVLLAKDRTVLYDGEFTDGRLHGRGICYLPNGATYRGDFRENARHGRGEYRSPRGGFYVGDWKDNKRHGRGRFELPDGSVYDGEWVRDSRHGKGTLDLPEGTSYRGTWVEDRFEGRGECISPDGSVYEGTWRAGKREGRGAVKWPNGANYEGRFKDDKIDGQGALRLEKPVPLLEAGGGGVRGWLVPVELKADLARVHQVAGFDDMGL</sequence>